<proteinExistence type="predicted"/>
<name>A0ABT1SBA5_9FIRM</name>
<dbReference type="SUPFAM" id="SSF54593">
    <property type="entry name" value="Glyoxalase/Bleomycin resistance protein/Dihydroxybiphenyl dioxygenase"/>
    <property type="match status" value="1"/>
</dbReference>
<dbReference type="Gene3D" id="3.10.180.10">
    <property type="entry name" value="2,3-Dihydroxybiphenyl 1,2-Dioxygenase, domain 1"/>
    <property type="match status" value="1"/>
</dbReference>
<dbReference type="Proteomes" id="UP001524478">
    <property type="component" value="Unassembled WGS sequence"/>
</dbReference>
<gene>
    <name evidence="1" type="ORF">NE686_10995</name>
</gene>
<keyword evidence="2" id="KW-1185">Reference proteome</keyword>
<evidence type="ECO:0000313" key="2">
    <source>
        <dbReference type="Proteomes" id="UP001524478"/>
    </source>
</evidence>
<dbReference type="RefSeq" id="WP_256311549.1">
    <property type="nucleotide sequence ID" value="NZ_JANGAC010000007.1"/>
</dbReference>
<protein>
    <recommendedName>
        <fullName evidence="3">Glyoxalase-like domain-containing protein</fullName>
    </recommendedName>
</protein>
<organism evidence="1 2">
    <name type="scientific">Tissierella carlieri</name>
    <dbReference type="NCBI Taxonomy" id="689904"/>
    <lineage>
        <taxon>Bacteria</taxon>
        <taxon>Bacillati</taxon>
        <taxon>Bacillota</taxon>
        <taxon>Tissierellia</taxon>
        <taxon>Tissierellales</taxon>
        <taxon>Tissierellaceae</taxon>
        <taxon>Tissierella</taxon>
    </lineage>
</organism>
<comment type="caution">
    <text evidence="1">The sequence shown here is derived from an EMBL/GenBank/DDBJ whole genome shotgun (WGS) entry which is preliminary data.</text>
</comment>
<sequence length="255" mass="30412">MLRIDHLVINIDEKYQIDNDTINSIRNSGYPYEPKWGKGTKGFKASNIWIGQEYFEMIRLLKKDGGGWRKEWVEKYNKGHRGLICIIFETNDLDKDYHRLKQKGVEVTEPEFLKFKWFFNLFTRTMPWRNSYISFFEGIPLQISFQQMKDDKSRAFMEQYMVPNSTDNKINGIKTIIIKGRLTASDKRKIKNIFEDIYEKDNEIIIKLTKDQKIIFKDSNDYRADVFTYCESDELKLKEIIIENLTISNFMDKSV</sequence>
<dbReference type="InterPro" id="IPR029068">
    <property type="entry name" value="Glyas_Bleomycin-R_OHBP_Dase"/>
</dbReference>
<reference evidence="1 2" key="1">
    <citation type="submission" date="2022-06" db="EMBL/GenBank/DDBJ databases">
        <title>Isolation of gut microbiota from human fecal samples.</title>
        <authorList>
            <person name="Pamer E.G."/>
            <person name="Barat B."/>
            <person name="Waligurski E."/>
            <person name="Medina S."/>
            <person name="Paddock L."/>
            <person name="Mostad J."/>
        </authorList>
    </citation>
    <scope>NUCLEOTIDE SEQUENCE [LARGE SCALE GENOMIC DNA]</scope>
    <source>
        <strain evidence="1 2">DFI.7.95</strain>
    </source>
</reference>
<dbReference type="EMBL" id="JANGAC010000007">
    <property type="protein sequence ID" value="MCQ4923617.1"/>
    <property type="molecule type" value="Genomic_DNA"/>
</dbReference>
<evidence type="ECO:0000313" key="1">
    <source>
        <dbReference type="EMBL" id="MCQ4923617.1"/>
    </source>
</evidence>
<accession>A0ABT1SBA5</accession>
<evidence type="ECO:0008006" key="3">
    <source>
        <dbReference type="Google" id="ProtNLM"/>
    </source>
</evidence>